<keyword evidence="17" id="KW-1185">Reference proteome</keyword>
<dbReference type="Proteomes" id="UP000029867">
    <property type="component" value="Unassembled WGS sequence"/>
</dbReference>
<dbReference type="GO" id="GO:0005789">
    <property type="term" value="C:endoplasmic reticulum membrane"/>
    <property type="evidence" value="ECO:0007669"/>
    <property type="project" value="UniProtKB-SubCell"/>
</dbReference>
<feature type="transmembrane region" description="Helical" evidence="8">
    <location>
        <begin position="99"/>
        <end position="122"/>
    </location>
</feature>
<evidence type="ECO:0000313" key="12">
    <source>
        <dbReference type="EMBL" id="ONH75525.1"/>
    </source>
</evidence>
<dbReference type="VEuPathDB" id="FungiDB:C5L36_0C02710"/>
<evidence type="ECO:0000256" key="3">
    <source>
        <dbReference type="ARBA" id="ARBA00022692"/>
    </source>
</evidence>
<reference evidence="10" key="2">
    <citation type="submission" date="2014-08" db="EMBL/GenBank/DDBJ databases">
        <title>Exploiting Issatchenkia orientalis SD108 for Succinic Acid Production.</title>
        <authorList>
            <person name="Xiao H."/>
            <person name="Shao Z."/>
            <person name="Jiang Y."/>
            <person name="Dole S."/>
            <person name="Zhao H."/>
        </authorList>
    </citation>
    <scope>NUCLEOTIDE SEQUENCE [LARGE SCALE GENOMIC DNA]</scope>
    <source>
        <strain evidence="10">SD108</strain>
    </source>
</reference>
<keyword evidence="3 8" id="KW-0812">Transmembrane</keyword>
<dbReference type="EMBL" id="NHMM01000001">
    <property type="protein sequence ID" value="OUT23906.1"/>
    <property type="molecule type" value="Genomic_DNA"/>
</dbReference>
<dbReference type="Proteomes" id="UP000249293">
    <property type="component" value="Chromosome 3"/>
</dbReference>
<evidence type="ECO:0000256" key="7">
    <source>
        <dbReference type="SAM" id="MobiDB-lite"/>
    </source>
</evidence>
<reference evidence="9 17" key="6">
    <citation type="submission" date="2018-06" db="EMBL/GenBank/DDBJ databases">
        <title>Population genomics shows no distinction between pathogenic Candida krusei and environmental Pichia kudriavzevii: One species, four names.</title>
        <authorList>
            <person name="Douglass A.P."/>
            <person name="Offei B."/>
            <person name="Braun-Galleani S."/>
            <person name="Coughlan A.Y."/>
            <person name="Martos A."/>
            <person name="Ortiz-Merino R.A."/>
            <person name="Byrne K.P."/>
            <person name="Wolfe K.H."/>
        </authorList>
    </citation>
    <scope>NUCLEOTIDE SEQUENCE [LARGE SCALE GENOMIC DNA]</scope>
    <source>
        <strain evidence="9 17">CBS573</strain>
    </source>
</reference>
<keyword evidence="4" id="KW-0256">Endoplasmic reticulum</keyword>
<dbReference type="PANTHER" id="PTHR13505:SF7">
    <property type="entry name" value="TRANSMEMBRANE PROTEIN 208"/>
    <property type="match status" value="1"/>
</dbReference>
<evidence type="ECO:0000256" key="5">
    <source>
        <dbReference type="ARBA" id="ARBA00022989"/>
    </source>
</evidence>
<dbReference type="GO" id="GO:0006624">
    <property type="term" value="P:vacuolar protein processing"/>
    <property type="evidence" value="ECO:0007669"/>
    <property type="project" value="TreeGrafter"/>
</dbReference>
<comment type="similarity">
    <text evidence="2">Belongs to the TMEM208 family.</text>
</comment>
<dbReference type="GO" id="GO:0005773">
    <property type="term" value="C:vacuole"/>
    <property type="evidence" value="ECO:0007669"/>
    <property type="project" value="GOC"/>
</dbReference>
<keyword evidence="5 8" id="KW-1133">Transmembrane helix</keyword>
<name>A0A099P5W3_PICKU</name>
<evidence type="ECO:0000313" key="11">
    <source>
        <dbReference type="EMBL" id="ONH70621.1"/>
    </source>
</evidence>
<dbReference type="OrthoDB" id="10012212at2759"/>
<dbReference type="STRING" id="4909.A0A099P5W3"/>
<dbReference type="HOGENOM" id="CLU_094308_1_1_1"/>
<evidence type="ECO:0000256" key="8">
    <source>
        <dbReference type="SAM" id="Phobius"/>
    </source>
</evidence>
<dbReference type="AlphaFoldDB" id="A0A099P5W3"/>
<gene>
    <name evidence="12" type="ORF">BOH78_1664</name>
    <name evidence="11" type="ORF">BOH78_5098</name>
    <name evidence="9" type="ORF">C5L36_0C02710</name>
    <name evidence="13" type="ORF">CAS74_000280</name>
    <name evidence="10" type="ORF">JL09_g437</name>
</gene>
<reference evidence="15" key="3">
    <citation type="journal article" date="2017" name="Genome Announc.">
        <title>Genome sequences of Cyberlindnera fabianii 65, Pichia kudriavzevii 129, and Saccharomyces cerevisiae 131 isolated from fermented masau fruits in Zimbabwe.</title>
        <authorList>
            <person name="van Rijswijck I.M.H."/>
            <person name="Derks M.F.L."/>
            <person name="Abee T."/>
            <person name="de Ridder D."/>
            <person name="Smid E.J."/>
        </authorList>
    </citation>
    <scope>NUCLEOTIDE SEQUENCE [LARGE SCALE GENOMIC DNA]</scope>
    <source>
        <strain evidence="15">129</strain>
    </source>
</reference>
<dbReference type="EMBL" id="MQVM01000006">
    <property type="protein sequence ID" value="ONH75525.1"/>
    <property type="molecule type" value="Genomic_DNA"/>
</dbReference>
<keyword evidence="6 8" id="KW-0472">Membrane</keyword>
<dbReference type="EMBL" id="CP028775">
    <property type="protein sequence ID" value="AWU76330.1"/>
    <property type="molecule type" value="Genomic_DNA"/>
</dbReference>
<feature type="compositionally biased region" description="Basic and acidic residues" evidence="7">
    <location>
        <begin position="157"/>
        <end position="177"/>
    </location>
</feature>
<evidence type="ECO:0000256" key="1">
    <source>
        <dbReference type="ARBA" id="ARBA00004477"/>
    </source>
</evidence>
<evidence type="ECO:0000256" key="2">
    <source>
        <dbReference type="ARBA" id="ARBA00009950"/>
    </source>
</evidence>
<sequence>MAGASEKKRAIRNIETLSSVHKLSLIVNAVCILCLFLLKRPSFGKKWYFIYSVPAWGCQYVVERTGRPTYEIDGEGRRVLVRAGEDLQQPGLTEYMFDVIYLTLGIDVLMCVFGSMKVYYLLLLIPGYAAWRLRGVASMVLGMVLPRRGATAGAMEGVHDGGNDGKSKRQLKMEKRAAKGQQVRYR</sequence>
<dbReference type="InterPro" id="IPR008506">
    <property type="entry name" value="SND2/TMEM208"/>
</dbReference>
<organism evidence="10 14">
    <name type="scientific">Pichia kudriavzevii</name>
    <name type="common">Yeast</name>
    <name type="synonym">Issatchenkia orientalis</name>
    <dbReference type="NCBI Taxonomy" id="4909"/>
    <lineage>
        <taxon>Eukaryota</taxon>
        <taxon>Fungi</taxon>
        <taxon>Dikarya</taxon>
        <taxon>Ascomycota</taxon>
        <taxon>Saccharomycotina</taxon>
        <taxon>Pichiomycetes</taxon>
        <taxon>Pichiales</taxon>
        <taxon>Pichiaceae</taxon>
        <taxon>Pichia</taxon>
    </lineage>
</organism>
<dbReference type="PANTHER" id="PTHR13505">
    <property type="entry name" value="TRANSMEMBRANE PROTEIN 208"/>
    <property type="match status" value="1"/>
</dbReference>
<dbReference type="eggNOG" id="KOG3269">
    <property type="taxonomic scope" value="Eukaryota"/>
</dbReference>
<comment type="subcellular location">
    <subcellularLocation>
        <location evidence="1">Endoplasmic reticulum membrane</location>
        <topology evidence="1">Multi-pass membrane protein</topology>
    </subcellularLocation>
</comment>
<evidence type="ECO:0000313" key="15">
    <source>
        <dbReference type="Proteomes" id="UP000189274"/>
    </source>
</evidence>
<dbReference type="EMBL" id="MQVM01000076">
    <property type="protein sequence ID" value="ONH70621.1"/>
    <property type="molecule type" value="Genomic_DNA"/>
</dbReference>
<feature type="region of interest" description="Disordered" evidence="7">
    <location>
        <begin position="155"/>
        <end position="186"/>
    </location>
</feature>
<reference evidence="13 16" key="5">
    <citation type="submission" date="2017-05" db="EMBL/GenBank/DDBJ databases">
        <title>The Genome Sequence of Candida krusei Ckrusei653.</title>
        <authorList>
            <person name="Cuomo C."/>
            <person name="Forche A."/>
            <person name="Young S."/>
            <person name="Abouelleil A."/>
            <person name="Cao P."/>
            <person name="Chapman S."/>
            <person name="Cusick C."/>
            <person name="Shea T."/>
            <person name="Nusbaum C."/>
            <person name="Birren B."/>
        </authorList>
    </citation>
    <scope>NUCLEOTIDE SEQUENCE [LARGE SCALE GENOMIC DNA]</scope>
    <source>
        <strain evidence="13 16">Ckrusei653</strain>
    </source>
</reference>
<reference evidence="11" key="4">
    <citation type="submission" date="2017-01" db="EMBL/GenBank/DDBJ databases">
        <authorList>
            <person name="Mah S.A."/>
            <person name="Swanson W.J."/>
            <person name="Moy G.W."/>
            <person name="Vacquier V.D."/>
        </authorList>
    </citation>
    <scope>NUCLEOTIDE SEQUENCE [LARGE SCALE GENOMIC DNA]</scope>
    <source>
        <strain evidence="11">129</strain>
    </source>
</reference>
<evidence type="ECO:0000256" key="6">
    <source>
        <dbReference type="ARBA" id="ARBA00023136"/>
    </source>
</evidence>
<evidence type="ECO:0000313" key="13">
    <source>
        <dbReference type="EMBL" id="OUT23906.1"/>
    </source>
</evidence>
<evidence type="ECO:0000256" key="4">
    <source>
        <dbReference type="ARBA" id="ARBA00022824"/>
    </source>
</evidence>
<dbReference type="Proteomes" id="UP000189274">
    <property type="component" value="Unassembled WGS sequence"/>
</dbReference>
<reference evidence="14" key="1">
    <citation type="journal article" date="2014" name="Microb. Cell Fact.">
        <title>Exploiting Issatchenkia orientalis SD108 for succinic acid production.</title>
        <authorList>
            <person name="Xiao H."/>
            <person name="Shao Z."/>
            <person name="Jiang Y."/>
            <person name="Dole S."/>
            <person name="Zhao H."/>
        </authorList>
    </citation>
    <scope>NUCLEOTIDE SEQUENCE [LARGE SCALE GENOMIC DNA]</scope>
    <source>
        <strain evidence="14">SD108</strain>
    </source>
</reference>
<evidence type="ECO:0000313" key="10">
    <source>
        <dbReference type="EMBL" id="KGK40398.1"/>
    </source>
</evidence>
<evidence type="ECO:0000313" key="16">
    <source>
        <dbReference type="Proteomes" id="UP000195871"/>
    </source>
</evidence>
<accession>A0A099P5W3</accession>
<evidence type="ECO:0000313" key="9">
    <source>
        <dbReference type="EMBL" id="AWU76330.1"/>
    </source>
</evidence>
<dbReference type="Proteomes" id="UP000195871">
    <property type="component" value="Unassembled WGS sequence"/>
</dbReference>
<dbReference type="Pfam" id="PF05620">
    <property type="entry name" value="TMEM208_SND2"/>
    <property type="match status" value="1"/>
</dbReference>
<evidence type="ECO:0000313" key="14">
    <source>
        <dbReference type="Proteomes" id="UP000029867"/>
    </source>
</evidence>
<dbReference type="EMBL" id="JQFK01000002">
    <property type="protein sequence ID" value="KGK40398.1"/>
    <property type="molecule type" value="Genomic_DNA"/>
</dbReference>
<feature type="transmembrane region" description="Helical" evidence="8">
    <location>
        <begin position="20"/>
        <end position="38"/>
    </location>
</feature>
<evidence type="ECO:0000313" key="17">
    <source>
        <dbReference type="Proteomes" id="UP000249293"/>
    </source>
</evidence>
<protein>
    <submittedName>
        <fullName evidence="11">Late endosome and vacuole interface protein 10</fullName>
    </submittedName>
</protein>
<proteinExistence type="inferred from homology"/>